<evidence type="ECO:0000313" key="1">
    <source>
        <dbReference type="EMBL" id="GAA5140820.1"/>
    </source>
</evidence>
<comment type="caution">
    <text evidence="1">The sequence shown here is derived from an EMBL/GenBank/DDBJ whole genome shotgun (WGS) entry which is preliminary data.</text>
</comment>
<dbReference type="RefSeq" id="WP_345736608.1">
    <property type="nucleotide sequence ID" value="NZ_BAABIA010000004.1"/>
</dbReference>
<gene>
    <name evidence="1" type="ORF">GCM10023213_23990</name>
</gene>
<proteinExistence type="predicted"/>
<dbReference type="EMBL" id="BAABIA010000004">
    <property type="protein sequence ID" value="GAA5140820.1"/>
    <property type="molecule type" value="Genomic_DNA"/>
</dbReference>
<dbReference type="Proteomes" id="UP001499852">
    <property type="component" value="Unassembled WGS sequence"/>
</dbReference>
<organism evidence="1 2">
    <name type="scientific">Prosthecobacter algae</name>
    <dbReference type="NCBI Taxonomy" id="1144682"/>
    <lineage>
        <taxon>Bacteria</taxon>
        <taxon>Pseudomonadati</taxon>
        <taxon>Verrucomicrobiota</taxon>
        <taxon>Verrucomicrobiia</taxon>
        <taxon>Verrucomicrobiales</taxon>
        <taxon>Verrucomicrobiaceae</taxon>
        <taxon>Prosthecobacter</taxon>
    </lineage>
</organism>
<keyword evidence="2" id="KW-1185">Reference proteome</keyword>
<evidence type="ECO:0000313" key="2">
    <source>
        <dbReference type="Proteomes" id="UP001499852"/>
    </source>
</evidence>
<accession>A0ABP9P5Z3</accession>
<name>A0ABP9P5Z3_9BACT</name>
<protein>
    <submittedName>
        <fullName evidence="1">Uncharacterized protein</fullName>
    </submittedName>
</protein>
<sequence length="150" mass="17771">MKIKRLLTTVIIFGFLGYYIKANLDGLYLGYGNTALEPAIVKYMKKHEGRWPSSWDDLQPYYKDLLLPVHTTRFIRKYYSIAWNVNPYEIYEKNKEPSADGAIFNYKDDLCTVVYRHSREGPGDDKRRWILTPRIHQFIHDRAKQTPAPR</sequence>
<reference evidence="2" key="1">
    <citation type="journal article" date="2019" name="Int. J. Syst. Evol. Microbiol.">
        <title>The Global Catalogue of Microorganisms (GCM) 10K type strain sequencing project: providing services to taxonomists for standard genome sequencing and annotation.</title>
        <authorList>
            <consortium name="The Broad Institute Genomics Platform"/>
            <consortium name="The Broad Institute Genome Sequencing Center for Infectious Disease"/>
            <person name="Wu L."/>
            <person name="Ma J."/>
        </authorList>
    </citation>
    <scope>NUCLEOTIDE SEQUENCE [LARGE SCALE GENOMIC DNA]</scope>
    <source>
        <strain evidence="2">JCM 18053</strain>
    </source>
</reference>